<organism evidence="4 5">
    <name type="scientific">Chitinophaga costaii</name>
    <dbReference type="NCBI Taxonomy" id="1335309"/>
    <lineage>
        <taxon>Bacteria</taxon>
        <taxon>Pseudomonadati</taxon>
        <taxon>Bacteroidota</taxon>
        <taxon>Chitinophagia</taxon>
        <taxon>Chitinophagales</taxon>
        <taxon>Chitinophagaceae</taxon>
        <taxon>Chitinophaga</taxon>
    </lineage>
</organism>
<evidence type="ECO:0000256" key="1">
    <source>
        <dbReference type="SAM" id="Phobius"/>
    </source>
</evidence>
<proteinExistence type="predicted"/>
<dbReference type="AlphaFoldDB" id="A0A1C4G7K8"/>
<protein>
    <submittedName>
        <fullName evidence="4">FecR family protein</fullName>
    </submittedName>
</protein>
<dbReference type="STRING" id="1335309.GA0116948_12710"/>
<evidence type="ECO:0000313" key="5">
    <source>
        <dbReference type="Proteomes" id="UP000242818"/>
    </source>
</evidence>
<evidence type="ECO:0000259" key="3">
    <source>
        <dbReference type="Pfam" id="PF16344"/>
    </source>
</evidence>
<dbReference type="InterPro" id="IPR032508">
    <property type="entry name" value="FecR_C"/>
</dbReference>
<dbReference type="Gene3D" id="3.55.50.30">
    <property type="match status" value="1"/>
</dbReference>
<gene>
    <name evidence="4" type="ORF">GA0116948_12710</name>
</gene>
<feature type="domain" description="FecR protein" evidence="2">
    <location>
        <begin position="175"/>
        <end position="270"/>
    </location>
</feature>
<dbReference type="EMBL" id="FMAR01000027">
    <property type="protein sequence ID" value="SCC64170.1"/>
    <property type="molecule type" value="Genomic_DNA"/>
</dbReference>
<keyword evidence="1" id="KW-0812">Transmembrane</keyword>
<keyword evidence="1" id="KW-0472">Membrane</keyword>
<dbReference type="InterPro" id="IPR012373">
    <property type="entry name" value="Ferrdict_sens_TM"/>
</dbReference>
<dbReference type="Pfam" id="PF16344">
    <property type="entry name" value="FecR_C"/>
    <property type="match status" value="1"/>
</dbReference>
<dbReference type="Gene3D" id="2.60.120.1440">
    <property type="match status" value="1"/>
</dbReference>
<dbReference type="PIRSF" id="PIRSF018266">
    <property type="entry name" value="FecR"/>
    <property type="match status" value="1"/>
</dbReference>
<dbReference type="OrthoDB" id="629393at2"/>
<keyword evidence="1" id="KW-1133">Transmembrane helix</keyword>
<feature type="transmembrane region" description="Helical" evidence="1">
    <location>
        <begin position="80"/>
        <end position="99"/>
    </location>
</feature>
<evidence type="ECO:0000259" key="2">
    <source>
        <dbReference type="Pfam" id="PF04773"/>
    </source>
</evidence>
<dbReference type="PANTHER" id="PTHR30273">
    <property type="entry name" value="PERIPLASMIC SIGNAL SENSOR AND SIGMA FACTOR ACTIVATOR FECR-RELATED"/>
    <property type="match status" value="1"/>
</dbReference>
<keyword evidence="5" id="KW-1185">Reference proteome</keyword>
<dbReference type="InterPro" id="IPR006860">
    <property type="entry name" value="FecR"/>
</dbReference>
<reference evidence="4 5" key="1">
    <citation type="submission" date="2016-08" db="EMBL/GenBank/DDBJ databases">
        <authorList>
            <person name="Seilhamer J.J."/>
        </authorList>
    </citation>
    <scope>NUCLEOTIDE SEQUENCE [LARGE SCALE GENOMIC DNA]</scope>
    <source>
        <strain evidence="4 5">A37T2</strain>
    </source>
</reference>
<dbReference type="Proteomes" id="UP000242818">
    <property type="component" value="Unassembled WGS sequence"/>
</dbReference>
<name>A0A1C4G7K8_9BACT</name>
<sequence>MFSMDEKRYQELAEKWLQGTISPEEKQAFTEWYRLKGKDMPQNVPEEFVSDEAAHQYRIWQKIQAQITPVVPINTRKRRLSYAAALFILITGGSLFLFLQQRSHAPILTAKTTAPVIAPGKNGAVLTLANGQQLVLDSLHNGVIATQQGAKVLLQNGQLTYDPTGETTDVAYNMIATPRGRQFQVTLPDGTKAWLNAASSIRYPTVFHTPERSVQITGEVYFEVAQNEKQPFSILINEDTKIEVLGTHFNVNAYADEKTVKTTLLEGAVKVSLHAANLVLKPGQQAQTLPNGLIKLLPNVDTEEAIAWKNGLFQLNSADVPAIMRQLSRWYDVEITYEDGIPNGHISGKVPRDMNLSEVLKVLELSGLHFKITGKNITVLK</sequence>
<dbReference type="GO" id="GO:0016989">
    <property type="term" value="F:sigma factor antagonist activity"/>
    <property type="evidence" value="ECO:0007669"/>
    <property type="project" value="TreeGrafter"/>
</dbReference>
<feature type="domain" description="Protein FecR C-terminal" evidence="3">
    <location>
        <begin position="315"/>
        <end position="379"/>
    </location>
</feature>
<dbReference type="Pfam" id="PF04773">
    <property type="entry name" value="FecR"/>
    <property type="match status" value="1"/>
</dbReference>
<accession>A0A1C4G7K8</accession>
<evidence type="ECO:0000313" key="4">
    <source>
        <dbReference type="EMBL" id="SCC64170.1"/>
    </source>
</evidence>
<dbReference type="PANTHER" id="PTHR30273:SF2">
    <property type="entry name" value="PROTEIN FECR"/>
    <property type="match status" value="1"/>
</dbReference>